<keyword evidence="3" id="KW-1185">Reference proteome</keyword>
<reference evidence="3" key="1">
    <citation type="journal article" date="2018" name="Nat. Microbiol.">
        <title>Leveraging single-cell genomics to expand the fungal tree of life.</title>
        <authorList>
            <person name="Ahrendt S.R."/>
            <person name="Quandt C.A."/>
            <person name="Ciobanu D."/>
            <person name="Clum A."/>
            <person name="Salamov A."/>
            <person name="Andreopoulos B."/>
            <person name="Cheng J.F."/>
            <person name="Woyke T."/>
            <person name="Pelin A."/>
            <person name="Henrissat B."/>
            <person name="Reynolds N.K."/>
            <person name="Benny G.L."/>
            <person name="Smith M.E."/>
            <person name="James T.Y."/>
            <person name="Grigoriev I.V."/>
        </authorList>
    </citation>
    <scope>NUCLEOTIDE SEQUENCE [LARGE SCALE GENOMIC DNA]</scope>
</reference>
<gene>
    <name evidence="2" type="ORF">BDK51DRAFT_34774</name>
</gene>
<proteinExistence type="predicted"/>
<name>A0A4P9W348_9FUNG</name>
<feature type="region of interest" description="Disordered" evidence="1">
    <location>
        <begin position="1"/>
        <end position="82"/>
    </location>
</feature>
<protein>
    <recommendedName>
        <fullName evidence="4">RRM domain-containing protein</fullName>
    </recommendedName>
</protein>
<evidence type="ECO:0000256" key="1">
    <source>
        <dbReference type="SAM" id="MobiDB-lite"/>
    </source>
</evidence>
<evidence type="ECO:0000313" key="3">
    <source>
        <dbReference type="Proteomes" id="UP000269721"/>
    </source>
</evidence>
<feature type="compositionally biased region" description="Low complexity" evidence="1">
    <location>
        <begin position="1"/>
        <end position="16"/>
    </location>
</feature>
<dbReference type="AlphaFoldDB" id="A0A4P9W348"/>
<feature type="compositionally biased region" description="Low complexity" evidence="1">
    <location>
        <begin position="46"/>
        <end position="60"/>
    </location>
</feature>
<dbReference type="EMBL" id="KZ999459">
    <property type="protein sequence ID" value="RKO85050.1"/>
    <property type="molecule type" value="Genomic_DNA"/>
</dbReference>
<dbReference type="Proteomes" id="UP000269721">
    <property type="component" value="Unassembled WGS sequence"/>
</dbReference>
<evidence type="ECO:0000313" key="2">
    <source>
        <dbReference type="EMBL" id="RKO85050.1"/>
    </source>
</evidence>
<accession>A0A4P9W348</accession>
<feature type="compositionally biased region" description="Basic and acidic residues" evidence="1">
    <location>
        <begin position="30"/>
        <end position="45"/>
    </location>
</feature>
<feature type="compositionally biased region" description="Acidic residues" evidence="1">
    <location>
        <begin position="63"/>
        <end position="72"/>
    </location>
</feature>
<sequence length="158" mass="16914">MADEAASTATATNAGASKRPISPTDQPLDTEPKRTKLDTDEHDAAEQPATAEASATALASTKDEDDADDADDNDTHGTPRIKLNISNLPRHTYAKDLNKFFAKNNCEFGKVKKPPKWDDAIMTLTEGVSQEMAVAALSALVLKGNQLVVTVRPAPKIQ</sequence>
<feature type="non-terminal residue" evidence="2">
    <location>
        <position position="158"/>
    </location>
</feature>
<evidence type="ECO:0008006" key="4">
    <source>
        <dbReference type="Google" id="ProtNLM"/>
    </source>
</evidence>
<organism evidence="2 3">
    <name type="scientific">Blyttiomyces helicus</name>
    <dbReference type="NCBI Taxonomy" id="388810"/>
    <lineage>
        <taxon>Eukaryota</taxon>
        <taxon>Fungi</taxon>
        <taxon>Fungi incertae sedis</taxon>
        <taxon>Chytridiomycota</taxon>
        <taxon>Chytridiomycota incertae sedis</taxon>
        <taxon>Chytridiomycetes</taxon>
        <taxon>Chytridiomycetes incertae sedis</taxon>
        <taxon>Blyttiomyces</taxon>
    </lineage>
</organism>